<dbReference type="KEGG" id="fox:FOXG_18855"/>
<protein>
    <submittedName>
        <fullName evidence="1">Uncharacterized protein</fullName>
    </submittedName>
</protein>
<accession>A0A0J9UPU7</accession>
<dbReference type="OrthoDB" id="5212176at2759"/>
<sequence>MIDIKKAGGAIAILSVIGDTYLSVYSFSGEGHHRQELQNAIRDLCARRFN</sequence>
<dbReference type="VEuPathDB" id="FungiDB:FOXG_18855"/>
<proteinExistence type="predicted"/>
<reference evidence="1" key="1">
    <citation type="submission" date="2007-04" db="EMBL/GenBank/DDBJ databases">
        <authorList>
            <consortium name="The Broad Institute Genome Sequencing Platform"/>
            <person name="Birren B."/>
            <person name="Lander E."/>
            <person name="Galagan J."/>
            <person name="Nusbaum C."/>
            <person name="Devon K."/>
            <person name="Ma L.-J."/>
            <person name="Jaffe D."/>
            <person name="Butler J."/>
            <person name="Alvarez P."/>
            <person name="Gnerre S."/>
            <person name="Grabherr M."/>
            <person name="Kleber M."/>
            <person name="Mauceli E."/>
            <person name="Brockman W."/>
            <person name="MacCallum I.A."/>
            <person name="Young S."/>
            <person name="LaButti K."/>
            <person name="DeCaprio D."/>
            <person name="Crawford M."/>
            <person name="Koehrsen M."/>
            <person name="Engels R."/>
            <person name="Montgomery P."/>
            <person name="Pearson M."/>
            <person name="Howarth C."/>
            <person name="Larson L."/>
            <person name="White J."/>
            <person name="O'Leary S."/>
            <person name="Kodira C."/>
            <person name="Zeng Q."/>
            <person name="Yandava C."/>
            <person name="Alvarado L."/>
            <person name="Kistler C."/>
            <person name="Shim W.-B."/>
            <person name="Kang S."/>
            <person name="Woloshuk C."/>
        </authorList>
    </citation>
    <scope>NUCLEOTIDE SEQUENCE</scope>
    <source>
        <strain evidence="1">4287</strain>
    </source>
</reference>
<dbReference type="GeneID" id="28959561"/>
<reference evidence="1" key="2">
    <citation type="journal article" date="2010" name="Nature">
        <title>Comparative genomics reveals mobile pathogenicity chromosomes in Fusarium.</title>
        <authorList>
            <person name="Ma L.J."/>
            <person name="van der Does H.C."/>
            <person name="Borkovich K.A."/>
            <person name="Coleman J.J."/>
            <person name="Daboussi M.J."/>
            <person name="Di Pietro A."/>
            <person name="Dufresne M."/>
            <person name="Freitag M."/>
            <person name="Grabherr M."/>
            <person name="Henrissat B."/>
            <person name="Houterman P.M."/>
            <person name="Kang S."/>
            <person name="Shim W.B."/>
            <person name="Woloshuk C."/>
            <person name="Xie X."/>
            <person name="Xu J.R."/>
            <person name="Antoniw J."/>
            <person name="Baker S.E."/>
            <person name="Bluhm B.H."/>
            <person name="Breakspear A."/>
            <person name="Brown D.W."/>
            <person name="Butchko R.A."/>
            <person name="Chapman S."/>
            <person name="Coulson R."/>
            <person name="Coutinho P.M."/>
            <person name="Danchin E.G."/>
            <person name="Diener A."/>
            <person name="Gale L.R."/>
            <person name="Gardiner D.M."/>
            <person name="Goff S."/>
            <person name="Hammond-Kosack K.E."/>
            <person name="Hilburn K."/>
            <person name="Hua-Van A."/>
            <person name="Jonkers W."/>
            <person name="Kazan K."/>
            <person name="Kodira C.D."/>
            <person name="Koehrsen M."/>
            <person name="Kumar L."/>
            <person name="Lee Y.H."/>
            <person name="Li L."/>
            <person name="Manners J.M."/>
            <person name="Miranda-Saavedra D."/>
            <person name="Mukherjee M."/>
            <person name="Park G."/>
            <person name="Park J."/>
            <person name="Park S.Y."/>
            <person name="Proctor R.H."/>
            <person name="Regev A."/>
            <person name="Ruiz-Roldan M.C."/>
            <person name="Sain D."/>
            <person name="Sakthikumar S."/>
            <person name="Sykes S."/>
            <person name="Schwartz D.C."/>
            <person name="Turgeon B.G."/>
            <person name="Wapinski I."/>
            <person name="Yoder O."/>
            <person name="Young S."/>
            <person name="Zeng Q."/>
            <person name="Zhou S."/>
            <person name="Galagan J."/>
            <person name="Cuomo C.A."/>
            <person name="Kistler H.C."/>
            <person name="Rep M."/>
        </authorList>
    </citation>
    <scope>NUCLEOTIDE SEQUENCE [LARGE SCALE GENOMIC DNA]</scope>
    <source>
        <strain evidence="1">4287</strain>
    </source>
</reference>
<dbReference type="EMBL" id="DS231699">
    <property type="protein sequence ID" value="KNB01305.1"/>
    <property type="molecule type" value="Genomic_DNA"/>
</dbReference>
<dbReference type="AlphaFoldDB" id="A0A0J9UPU7"/>
<evidence type="ECO:0000313" key="1">
    <source>
        <dbReference type="EMBL" id="KNB01305.1"/>
    </source>
</evidence>
<evidence type="ECO:0000313" key="2">
    <source>
        <dbReference type="Proteomes" id="UP000009097"/>
    </source>
</evidence>
<dbReference type="Proteomes" id="UP000009097">
    <property type="component" value="Unassembled WGS sequence"/>
</dbReference>
<gene>
    <name evidence="1" type="ORF">FOXG_18855</name>
</gene>
<organism evidence="1 2">
    <name type="scientific">Fusarium oxysporum f. sp. lycopersici (strain 4287 / CBS 123668 / FGSC 9935 / NRRL 34936)</name>
    <name type="common">Fusarium vascular wilt of tomato</name>
    <dbReference type="NCBI Taxonomy" id="426428"/>
    <lineage>
        <taxon>Eukaryota</taxon>
        <taxon>Fungi</taxon>
        <taxon>Dikarya</taxon>
        <taxon>Ascomycota</taxon>
        <taxon>Pezizomycotina</taxon>
        <taxon>Sordariomycetes</taxon>
        <taxon>Hypocreomycetidae</taxon>
        <taxon>Hypocreales</taxon>
        <taxon>Nectriaceae</taxon>
        <taxon>Fusarium</taxon>
        <taxon>Fusarium oxysporum species complex</taxon>
    </lineage>
</organism>
<name>A0A0J9UPU7_FUSO4</name>
<dbReference type="RefSeq" id="XP_018239350.1">
    <property type="nucleotide sequence ID" value="XM_018398993.1"/>
</dbReference>